<accession>A0A391NK82</accession>
<evidence type="ECO:0000313" key="1">
    <source>
        <dbReference type="EMBL" id="GCA62481.1"/>
    </source>
</evidence>
<dbReference type="EMBL" id="BDIP01000773">
    <property type="protein sequence ID" value="GCA62481.1"/>
    <property type="molecule type" value="Genomic_DNA"/>
</dbReference>
<gene>
    <name evidence="1" type="ORF">KIPB_003840</name>
</gene>
<protein>
    <submittedName>
        <fullName evidence="1">Uncharacterized protein</fullName>
    </submittedName>
</protein>
<keyword evidence="2" id="KW-1185">Reference proteome</keyword>
<reference evidence="1 2" key="1">
    <citation type="journal article" date="2018" name="PLoS ONE">
        <title>The draft genome of Kipferlia bialata reveals reductive genome evolution in fornicate parasites.</title>
        <authorList>
            <person name="Tanifuji G."/>
            <person name="Takabayashi S."/>
            <person name="Kume K."/>
            <person name="Takagi M."/>
            <person name="Nakayama T."/>
            <person name="Kamikawa R."/>
            <person name="Inagaki Y."/>
            <person name="Hashimoto T."/>
        </authorList>
    </citation>
    <scope>NUCLEOTIDE SEQUENCE [LARGE SCALE GENOMIC DNA]</scope>
    <source>
        <strain evidence="1">NY0173</strain>
    </source>
</reference>
<sequence length="59" mass="6166">TSVFSAKKGELQVSAERAAQEGEAVGEVVFRGLDIAPAVLAAGVDREFVVAESADEEMQ</sequence>
<dbReference type="AlphaFoldDB" id="A0A391NK82"/>
<evidence type="ECO:0000313" key="2">
    <source>
        <dbReference type="Proteomes" id="UP000265618"/>
    </source>
</evidence>
<feature type="non-terminal residue" evidence="1">
    <location>
        <position position="1"/>
    </location>
</feature>
<comment type="caution">
    <text evidence="1">The sequence shown here is derived from an EMBL/GenBank/DDBJ whole genome shotgun (WGS) entry which is preliminary data.</text>
</comment>
<dbReference type="Proteomes" id="UP000265618">
    <property type="component" value="Unassembled WGS sequence"/>
</dbReference>
<name>A0A391NK82_9EUKA</name>
<organism evidence="1 2">
    <name type="scientific">Kipferlia bialata</name>
    <dbReference type="NCBI Taxonomy" id="797122"/>
    <lineage>
        <taxon>Eukaryota</taxon>
        <taxon>Metamonada</taxon>
        <taxon>Carpediemonas-like organisms</taxon>
        <taxon>Kipferlia</taxon>
    </lineage>
</organism>
<proteinExistence type="predicted"/>